<feature type="transmembrane region" description="Helical" evidence="1">
    <location>
        <begin position="129"/>
        <end position="147"/>
    </location>
</feature>
<evidence type="ECO:0000313" key="3">
    <source>
        <dbReference type="Proteomes" id="UP000053766"/>
    </source>
</evidence>
<evidence type="ECO:0000313" key="2">
    <source>
        <dbReference type="EMBL" id="KJH48901.1"/>
    </source>
</evidence>
<dbReference type="GO" id="GO:0016020">
    <property type="term" value="C:membrane"/>
    <property type="evidence" value="ECO:0007669"/>
    <property type="project" value="TreeGrafter"/>
</dbReference>
<evidence type="ECO:0008006" key="4">
    <source>
        <dbReference type="Google" id="ProtNLM"/>
    </source>
</evidence>
<keyword evidence="1" id="KW-0472">Membrane</keyword>
<organism evidence="2 3">
    <name type="scientific">Dictyocaulus viviparus</name>
    <name type="common">Bovine lungworm</name>
    <dbReference type="NCBI Taxonomy" id="29172"/>
    <lineage>
        <taxon>Eukaryota</taxon>
        <taxon>Metazoa</taxon>
        <taxon>Ecdysozoa</taxon>
        <taxon>Nematoda</taxon>
        <taxon>Chromadorea</taxon>
        <taxon>Rhabditida</taxon>
        <taxon>Rhabditina</taxon>
        <taxon>Rhabditomorpha</taxon>
        <taxon>Strongyloidea</taxon>
        <taxon>Metastrongylidae</taxon>
        <taxon>Dictyocaulus</taxon>
    </lineage>
</organism>
<feature type="transmembrane region" description="Helical" evidence="1">
    <location>
        <begin position="97"/>
        <end position="123"/>
    </location>
</feature>
<dbReference type="PANTHER" id="PTHR24224">
    <property type="entry name" value="CARDIOACCELERATORY PEPTIDE RECEPTOR-RELATED"/>
    <property type="match status" value="1"/>
</dbReference>
<dbReference type="OrthoDB" id="5868253at2759"/>
<dbReference type="EMBL" id="KN716252">
    <property type="protein sequence ID" value="KJH48901.1"/>
    <property type="molecule type" value="Genomic_DNA"/>
</dbReference>
<dbReference type="PANTHER" id="PTHR24224:SF17">
    <property type="entry name" value="G-PROTEIN COUPLED RECEPTORS FAMILY 1 PROFILE DOMAIN-CONTAINING PROTEIN"/>
    <property type="match status" value="1"/>
</dbReference>
<dbReference type="Gene3D" id="1.20.1070.10">
    <property type="entry name" value="Rhodopsin 7-helix transmembrane proteins"/>
    <property type="match status" value="1"/>
</dbReference>
<dbReference type="AlphaFoldDB" id="A0A0D8Y2U9"/>
<dbReference type="Proteomes" id="UP000053766">
    <property type="component" value="Unassembled WGS sequence"/>
</dbReference>
<protein>
    <recommendedName>
        <fullName evidence="4">Serpentine receptor class gamma</fullName>
    </recommendedName>
</protein>
<sequence length="192" mass="22485">MEQLINVSHRWTLPIFQWTIPLIYSIPFFTVDDVKFLSENNLELIAKREEITLVNSMTALFVSVTFVLCSICYGALLRFLIKNRYNNDVAIKREFRLYIQMLGLFIAFALLLVFHVTLMVFSFDRNDGPVFTMRIIFPIITAFMSYINSDTRKVVTSTTKSKQILMNKKKSIPHYEVEHLAIMIYILHSLNE</sequence>
<accession>A0A0D8Y2U9</accession>
<name>A0A0D8Y2U9_DICVI</name>
<keyword evidence="1" id="KW-0812">Transmembrane</keyword>
<gene>
    <name evidence="2" type="ORF">DICVIV_04976</name>
</gene>
<reference evidence="2 3" key="1">
    <citation type="submission" date="2013-11" db="EMBL/GenBank/DDBJ databases">
        <title>Draft genome of the bovine lungworm Dictyocaulus viviparus.</title>
        <authorList>
            <person name="Mitreva M."/>
        </authorList>
    </citation>
    <scope>NUCLEOTIDE SEQUENCE [LARGE SCALE GENOMIC DNA]</scope>
    <source>
        <strain evidence="2 3">HannoverDv2000</strain>
    </source>
</reference>
<dbReference type="InterPro" id="IPR052665">
    <property type="entry name" value="Neuropeptide-GPCR"/>
</dbReference>
<dbReference type="InterPro" id="IPR019426">
    <property type="entry name" value="7TM_GPCR_serpentine_rcpt_Srv"/>
</dbReference>
<proteinExistence type="predicted"/>
<evidence type="ECO:0000256" key="1">
    <source>
        <dbReference type="SAM" id="Phobius"/>
    </source>
</evidence>
<feature type="transmembrane region" description="Helical" evidence="1">
    <location>
        <begin position="51"/>
        <end position="76"/>
    </location>
</feature>
<feature type="transmembrane region" description="Helical" evidence="1">
    <location>
        <begin position="12"/>
        <end position="31"/>
    </location>
</feature>
<dbReference type="SUPFAM" id="SSF81321">
    <property type="entry name" value="Family A G protein-coupled receptor-like"/>
    <property type="match status" value="1"/>
</dbReference>
<dbReference type="Pfam" id="PF10323">
    <property type="entry name" value="7TM_GPCR_Srv"/>
    <property type="match status" value="1"/>
</dbReference>
<keyword evidence="3" id="KW-1185">Reference proteome</keyword>
<keyword evidence="1" id="KW-1133">Transmembrane helix</keyword>
<reference evidence="3" key="2">
    <citation type="journal article" date="2016" name="Sci. Rep.">
        <title>Dictyocaulus viviparus genome, variome and transcriptome elucidate lungworm biology and support future intervention.</title>
        <authorList>
            <person name="McNulty S.N."/>
            <person name="Strube C."/>
            <person name="Rosa B.A."/>
            <person name="Martin J.C."/>
            <person name="Tyagi R."/>
            <person name="Choi Y.J."/>
            <person name="Wang Q."/>
            <person name="Hallsworth Pepin K."/>
            <person name="Zhang X."/>
            <person name="Ozersky P."/>
            <person name="Wilson R.K."/>
            <person name="Sternberg P.W."/>
            <person name="Gasser R.B."/>
            <person name="Mitreva M."/>
        </authorList>
    </citation>
    <scope>NUCLEOTIDE SEQUENCE [LARGE SCALE GENOMIC DNA]</scope>
    <source>
        <strain evidence="3">HannoverDv2000</strain>
    </source>
</reference>